<proteinExistence type="predicted"/>
<accession>A0ACC0AHT8</accession>
<dbReference type="Proteomes" id="UP001060085">
    <property type="component" value="Linkage Group LG06"/>
</dbReference>
<gene>
    <name evidence="1" type="ORF">M9H77_28964</name>
</gene>
<evidence type="ECO:0000313" key="1">
    <source>
        <dbReference type="EMBL" id="KAI5660171.1"/>
    </source>
</evidence>
<reference evidence="2" key="1">
    <citation type="journal article" date="2023" name="Nat. Plants">
        <title>Single-cell RNA sequencing provides a high-resolution roadmap for understanding the multicellular compartmentation of specialized metabolism.</title>
        <authorList>
            <person name="Sun S."/>
            <person name="Shen X."/>
            <person name="Li Y."/>
            <person name="Li Y."/>
            <person name="Wang S."/>
            <person name="Li R."/>
            <person name="Zhang H."/>
            <person name="Shen G."/>
            <person name="Guo B."/>
            <person name="Wei J."/>
            <person name="Xu J."/>
            <person name="St-Pierre B."/>
            <person name="Chen S."/>
            <person name="Sun C."/>
        </authorList>
    </citation>
    <scope>NUCLEOTIDE SEQUENCE [LARGE SCALE GENOMIC DNA]</scope>
</reference>
<sequence>MPLSNSFFFIFLIIFSFSTISSCSSIHDSHHQIILDVSASINKARQVFFPKSSSQIEEEKSKSTATAYASQSSVLSLSLHARASVVKPHHRNYSVLTLDRLNRDAARVNSINSRLQLALHNFTHSDLKPVQTEFQPEDLQSPVTSGVSQGSGEYFARFGVGQPAKEYYMVIDTGSDISWLQCQPCTDCYQQTDPIFDPSTSSSYRPLTCGSPQCSALEVKSCGRAGCLYEVSYGDGSYTIGDFATETLSFGNSGAVNSVAIGCGHDNEGLFTGSAGIIGLGGGSLSLPSQVKASSFSYCLVNRDSSSASTLEFNSAPPSDSVVASMVKNPKIDVYFYVELTGISVGGQKLSIPPSLFQVDGNGRGGIIVDSGTAITRLQTQAYNALRDTFAKYTTNLPSAGSFALFDTCYDLSSMSRVSVPTVAFEFSGGKTLQLKPTNYLIPVDSSGKFCLAFAPTSSALSIIGNVQQQGTRVSFDLANRAIGFSPNKC</sequence>
<dbReference type="EMBL" id="CM044706">
    <property type="protein sequence ID" value="KAI5660171.1"/>
    <property type="molecule type" value="Genomic_DNA"/>
</dbReference>
<comment type="caution">
    <text evidence="1">The sequence shown here is derived from an EMBL/GenBank/DDBJ whole genome shotgun (WGS) entry which is preliminary data.</text>
</comment>
<keyword evidence="2" id="KW-1185">Reference proteome</keyword>
<protein>
    <submittedName>
        <fullName evidence="1">Uncharacterized protein</fullName>
    </submittedName>
</protein>
<name>A0ACC0AHT8_CATRO</name>
<evidence type="ECO:0000313" key="2">
    <source>
        <dbReference type="Proteomes" id="UP001060085"/>
    </source>
</evidence>
<organism evidence="1 2">
    <name type="scientific">Catharanthus roseus</name>
    <name type="common">Madagascar periwinkle</name>
    <name type="synonym">Vinca rosea</name>
    <dbReference type="NCBI Taxonomy" id="4058"/>
    <lineage>
        <taxon>Eukaryota</taxon>
        <taxon>Viridiplantae</taxon>
        <taxon>Streptophyta</taxon>
        <taxon>Embryophyta</taxon>
        <taxon>Tracheophyta</taxon>
        <taxon>Spermatophyta</taxon>
        <taxon>Magnoliopsida</taxon>
        <taxon>eudicotyledons</taxon>
        <taxon>Gunneridae</taxon>
        <taxon>Pentapetalae</taxon>
        <taxon>asterids</taxon>
        <taxon>lamiids</taxon>
        <taxon>Gentianales</taxon>
        <taxon>Apocynaceae</taxon>
        <taxon>Rauvolfioideae</taxon>
        <taxon>Vinceae</taxon>
        <taxon>Catharanthinae</taxon>
        <taxon>Catharanthus</taxon>
    </lineage>
</organism>